<protein>
    <submittedName>
        <fullName evidence="1">Uncharacterized protein</fullName>
    </submittedName>
</protein>
<gene>
    <name evidence="1" type="ORF">MNBD_GAMMA11-2511</name>
</gene>
<name>A0A3B0WRB8_9ZZZZ</name>
<accession>A0A3B0WRB8</accession>
<proteinExistence type="predicted"/>
<dbReference type="AlphaFoldDB" id="A0A3B0WRB8"/>
<sequence length="153" mass="17531">MVLRNKLKYILTGSLLMVPLMSVADRQELAKYPSVYEGSDYVLTMLRTGEHSRETVLIKVEGIDNDFDGQIYLHSKKCEDTRCTAYRYETSEVPGKARWWTVQSVGSSYGHENLIMYPPGIDTKTAIHKVKRPGGFNAEKFYAEYLGQKLLRK</sequence>
<reference evidence="1" key="1">
    <citation type="submission" date="2018-06" db="EMBL/GenBank/DDBJ databases">
        <authorList>
            <person name="Zhirakovskaya E."/>
        </authorList>
    </citation>
    <scope>NUCLEOTIDE SEQUENCE</scope>
</reference>
<dbReference type="EMBL" id="UOFG01000039">
    <property type="protein sequence ID" value="VAW58558.1"/>
    <property type="molecule type" value="Genomic_DNA"/>
</dbReference>
<evidence type="ECO:0000313" key="1">
    <source>
        <dbReference type="EMBL" id="VAW58558.1"/>
    </source>
</evidence>
<organism evidence="1">
    <name type="scientific">hydrothermal vent metagenome</name>
    <dbReference type="NCBI Taxonomy" id="652676"/>
    <lineage>
        <taxon>unclassified sequences</taxon>
        <taxon>metagenomes</taxon>
        <taxon>ecological metagenomes</taxon>
    </lineage>
</organism>